<organism evidence="3 4">
    <name type="scientific">Flavobacterium limi</name>
    <dbReference type="NCBI Taxonomy" id="2045105"/>
    <lineage>
        <taxon>Bacteria</taxon>
        <taxon>Pseudomonadati</taxon>
        <taxon>Bacteroidota</taxon>
        <taxon>Flavobacteriia</taxon>
        <taxon>Flavobacteriales</taxon>
        <taxon>Flavobacteriaceae</taxon>
        <taxon>Flavobacterium</taxon>
    </lineage>
</organism>
<dbReference type="Proteomes" id="UP000655016">
    <property type="component" value="Unassembled WGS sequence"/>
</dbReference>
<evidence type="ECO:0000256" key="2">
    <source>
        <dbReference type="ARBA" id="ARBA00023002"/>
    </source>
</evidence>
<gene>
    <name evidence="3" type="ORF">GCM10011518_34950</name>
</gene>
<dbReference type="PANTHER" id="PTHR24320">
    <property type="entry name" value="RETINOL DEHYDROGENASE"/>
    <property type="match status" value="1"/>
</dbReference>
<name>A0ABQ1UMM3_9FLAO</name>
<dbReference type="RefSeq" id="WP_163395724.1">
    <property type="nucleotide sequence ID" value="NZ_BMKP01000008.1"/>
</dbReference>
<dbReference type="InterPro" id="IPR002347">
    <property type="entry name" value="SDR_fam"/>
</dbReference>
<dbReference type="Pfam" id="PF00106">
    <property type="entry name" value="adh_short"/>
    <property type="match status" value="1"/>
</dbReference>
<dbReference type="PANTHER" id="PTHR24320:SF148">
    <property type="entry name" value="NAD(P)-BINDING ROSSMANN-FOLD SUPERFAMILY PROTEIN"/>
    <property type="match status" value="1"/>
</dbReference>
<keyword evidence="4" id="KW-1185">Reference proteome</keyword>
<sequence length="345" mass="37457">MEQSNYNGALQKPIGSGFNAKSTTKDVIKGIDLKGKTAIVTGGDGGLGLEITKALTSAGATVIVPSRDAEKAKQNLQGITNVETATLNLTDPKSIDTFAENFLASGRPLHILINNAGVMWTPLQRDERGYEGQFSTNHLGHFHLTAKLWEALKKANVARVVTVSSSAHHYSPILFDDVNYTAREYDKFEAYGQSKTANVLFTVELDKKAKPFGVRAYVLHPGLILETNLGRHLAFEDFVTLGILHADGTPNLEAEAAMKNIQKNKEQGAATTVWAATSPQLENIGGVYLEDVEIAQYDEANYNNIAAAYRNPGGFGGVAPFALKEEAAQKLWAISEELTQVKFDF</sequence>
<dbReference type="InterPro" id="IPR036291">
    <property type="entry name" value="NAD(P)-bd_dom_sf"/>
</dbReference>
<protein>
    <submittedName>
        <fullName evidence="3">Oxidoreductase</fullName>
    </submittedName>
</protein>
<evidence type="ECO:0000256" key="1">
    <source>
        <dbReference type="ARBA" id="ARBA00006484"/>
    </source>
</evidence>
<dbReference type="Gene3D" id="3.40.50.720">
    <property type="entry name" value="NAD(P)-binding Rossmann-like Domain"/>
    <property type="match status" value="1"/>
</dbReference>
<keyword evidence="2" id="KW-0560">Oxidoreductase</keyword>
<evidence type="ECO:0000313" key="4">
    <source>
        <dbReference type="Proteomes" id="UP000655016"/>
    </source>
</evidence>
<accession>A0ABQ1UMM3</accession>
<comment type="similarity">
    <text evidence="1">Belongs to the short-chain dehydrogenases/reductases (SDR) family.</text>
</comment>
<dbReference type="SUPFAM" id="SSF51735">
    <property type="entry name" value="NAD(P)-binding Rossmann-fold domains"/>
    <property type="match status" value="1"/>
</dbReference>
<evidence type="ECO:0000313" key="3">
    <source>
        <dbReference type="EMBL" id="GGF22724.1"/>
    </source>
</evidence>
<comment type="caution">
    <text evidence="3">The sequence shown here is derived from an EMBL/GenBank/DDBJ whole genome shotgun (WGS) entry which is preliminary data.</text>
</comment>
<reference evidence="4" key="1">
    <citation type="journal article" date="2019" name="Int. J. Syst. Evol. Microbiol.">
        <title>The Global Catalogue of Microorganisms (GCM) 10K type strain sequencing project: providing services to taxonomists for standard genome sequencing and annotation.</title>
        <authorList>
            <consortium name="The Broad Institute Genomics Platform"/>
            <consortium name="The Broad Institute Genome Sequencing Center for Infectious Disease"/>
            <person name="Wu L."/>
            <person name="Ma J."/>
        </authorList>
    </citation>
    <scope>NUCLEOTIDE SEQUENCE [LARGE SCALE GENOMIC DNA]</scope>
    <source>
        <strain evidence="4">CGMCC 1.16060</strain>
    </source>
</reference>
<dbReference type="PRINTS" id="PR00081">
    <property type="entry name" value="GDHRDH"/>
</dbReference>
<proteinExistence type="inferred from homology"/>
<dbReference type="EMBL" id="BMKP01000008">
    <property type="protein sequence ID" value="GGF22724.1"/>
    <property type="molecule type" value="Genomic_DNA"/>
</dbReference>